<evidence type="ECO:0000256" key="11">
    <source>
        <dbReference type="ARBA" id="ARBA00047820"/>
    </source>
</evidence>
<evidence type="ECO:0000256" key="8">
    <source>
        <dbReference type="ARBA" id="ARBA00022842"/>
    </source>
</evidence>
<dbReference type="NCBIfam" id="TIGR01458">
    <property type="entry name" value="HAD-SF-IIA-hyp3"/>
    <property type="match status" value="1"/>
</dbReference>
<protein>
    <recommendedName>
        <fullName evidence="10">Phospholysine phosphohistidine inorganic pyrophosphate phosphatase</fullName>
        <ecNumber evidence="4">3.6.1.1</ecNumber>
    </recommendedName>
</protein>
<comment type="function">
    <text evidence="9">Phosphatase that hydrolyzes imidodiphosphate, 3-phosphohistidine and 6-phospholysine. Has broad substrate specificity and can also hydrolyze inorganic diphosphate, but with lower efficiency.</text>
</comment>
<keyword evidence="13" id="KW-1185">Reference proteome</keyword>
<dbReference type="EC" id="3.6.1.1" evidence="4"/>
<comment type="catalytic activity">
    <reaction evidence="11">
        <text>diphosphate + H2O = 2 phosphate + H(+)</text>
        <dbReference type="Rhea" id="RHEA:24576"/>
        <dbReference type="ChEBI" id="CHEBI:15377"/>
        <dbReference type="ChEBI" id="CHEBI:15378"/>
        <dbReference type="ChEBI" id="CHEBI:33019"/>
        <dbReference type="ChEBI" id="CHEBI:43474"/>
        <dbReference type="EC" id="3.6.1.1"/>
    </reaction>
</comment>
<accession>A0ABX1THT5</accession>
<evidence type="ECO:0000313" key="12">
    <source>
        <dbReference type="EMBL" id="NMQ18124.1"/>
    </source>
</evidence>
<dbReference type="Pfam" id="PF13242">
    <property type="entry name" value="Hydrolase_like"/>
    <property type="match status" value="1"/>
</dbReference>
<dbReference type="Gene3D" id="3.40.50.1000">
    <property type="entry name" value="HAD superfamily/HAD-like"/>
    <property type="match status" value="2"/>
</dbReference>
<evidence type="ECO:0000256" key="5">
    <source>
        <dbReference type="ARBA" id="ARBA00022490"/>
    </source>
</evidence>
<dbReference type="GO" id="GO:0016787">
    <property type="term" value="F:hydrolase activity"/>
    <property type="evidence" value="ECO:0007669"/>
    <property type="project" value="UniProtKB-KW"/>
</dbReference>
<evidence type="ECO:0000256" key="9">
    <source>
        <dbReference type="ARBA" id="ARBA00037258"/>
    </source>
</evidence>
<proteinExistence type="inferred from homology"/>
<evidence type="ECO:0000256" key="1">
    <source>
        <dbReference type="ARBA" id="ARBA00001946"/>
    </source>
</evidence>
<evidence type="ECO:0000256" key="3">
    <source>
        <dbReference type="ARBA" id="ARBA00007958"/>
    </source>
</evidence>
<comment type="similarity">
    <text evidence="3">Belongs to the HAD-like hydrolase superfamily.</text>
</comment>
<name>A0ABX1THT5_9GAMM</name>
<organism evidence="12 13">
    <name type="scientific">Candidatus Competibacter phosphatis</name>
    <dbReference type="NCBI Taxonomy" id="221280"/>
    <lineage>
        <taxon>Bacteria</taxon>
        <taxon>Pseudomonadati</taxon>
        <taxon>Pseudomonadota</taxon>
        <taxon>Gammaproteobacteria</taxon>
        <taxon>Candidatus Competibacteraceae</taxon>
        <taxon>Candidatus Competibacter</taxon>
    </lineage>
</organism>
<dbReference type="Proteomes" id="UP000760480">
    <property type="component" value="Unassembled WGS sequence"/>
</dbReference>
<evidence type="ECO:0000313" key="13">
    <source>
        <dbReference type="Proteomes" id="UP000760480"/>
    </source>
</evidence>
<keyword evidence="8" id="KW-0460">Magnesium</keyword>
<comment type="cofactor">
    <cofactor evidence="1">
        <name>Mg(2+)</name>
        <dbReference type="ChEBI" id="CHEBI:18420"/>
    </cofactor>
</comment>
<dbReference type="PANTHER" id="PTHR19288:SF44">
    <property type="entry name" value="PHOSPHOLYSINE PHOSPHOHISTIDINE INORGANIC PYROPHOSPHATE PHOSPHATASE"/>
    <property type="match status" value="1"/>
</dbReference>
<evidence type="ECO:0000256" key="2">
    <source>
        <dbReference type="ARBA" id="ARBA00004496"/>
    </source>
</evidence>
<reference evidence="12 13" key="1">
    <citation type="submission" date="2019-03" db="EMBL/GenBank/DDBJ databases">
        <title>Metabolic reconstructions from genomes of highly enriched 'Candidatus Accumulibacter' and 'Candidatus Competibacter' bioreactor populations.</title>
        <authorList>
            <person name="Annavajhala M.K."/>
            <person name="Welles L."/>
            <person name="Abbas B."/>
            <person name="Sorokin D."/>
            <person name="Park H."/>
            <person name="Van Loosdrecht M."/>
            <person name="Chandran K."/>
        </authorList>
    </citation>
    <scope>NUCLEOTIDE SEQUENCE [LARGE SCALE GENOMIC DNA]</scope>
    <source>
        <strain evidence="12 13">SBR_G</strain>
    </source>
</reference>
<dbReference type="InterPro" id="IPR023214">
    <property type="entry name" value="HAD_sf"/>
</dbReference>
<dbReference type="Pfam" id="PF13344">
    <property type="entry name" value="Hydrolase_6"/>
    <property type="match status" value="1"/>
</dbReference>
<evidence type="ECO:0000256" key="6">
    <source>
        <dbReference type="ARBA" id="ARBA00022723"/>
    </source>
</evidence>
<dbReference type="PANTHER" id="PTHR19288">
    <property type="entry name" value="4-NITROPHENYLPHOSPHATASE-RELATED"/>
    <property type="match status" value="1"/>
</dbReference>
<comment type="subcellular location">
    <subcellularLocation>
        <location evidence="2">Cytoplasm</location>
    </subcellularLocation>
</comment>
<dbReference type="EMBL" id="SPMZ01000008">
    <property type="protein sequence ID" value="NMQ18124.1"/>
    <property type="molecule type" value="Genomic_DNA"/>
</dbReference>
<evidence type="ECO:0000256" key="4">
    <source>
        <dbReference type="ARBA" id="ARBA00012146"/>
    </source>
</evidence>
<dbReference type="InterPro" id="IPR006355">
    <property type="entry name" value="LHPP/HDHD2"/>
</dbReference>
<keyword evidence="7 12" id="KW-0378">Hydrolase</keyword>
<evidence type="ECO:0000256" key="7">
    <source>
        <dbReference type="ARBA" id="ARBA00022801"/>
    </source>
</evidence>
<gene>
    <name evidence="12" type="ORF">E4P82_02275</name>
</gene>
<dbReference type="SUPFAM" id="SSF56784">
    <property type="entry name" value="HAD-like"/>
    <property type="match status" value="1"/>
</dbReference>
<dbReference type="InterPro" id="IPR036412">
    <property type="entry name" value="HAD-like_sf"/>
</dbReference>
<comment type="caution">
    <text evidence="12">The sequence shown here is derived from an EMBL/GenBank/DDBJ whole genome shotgun (WGS) entry which is preliminary data.</text>
</comment>
<dbReference type="RefSeq" id="WP_169247382.1">
    <property type="nucleotide sequence ID" value="NZ_SPMZ01000008.1"/>
</dbReference>
<keyword evidence="5" id="KW-0963">Cytoplasm</keyword>
<sequence>MIHGVLFDLEGVLYTGGHPLPGAREALLSLRAAGIPARFVTNSTRLTRGAIINRLARMGLEVSPQHLFTPAVAARNYLIARKLTPHLLVHADVQGEFADLLGGPPGAVLLGDAGKAFGYEALNECFRLLLDGLPLLSMGSNRYFRENGQLSLDIGPFMAALEYAAEMEAVVLGKPSSEFFLAAVNSLNLPPQDVAMVGDDAEMDVCGALAAGLHGVLVRTGKYRPGDEAKVMPHGGRIFDDLDAVIDYIL</sequence>
<dbReference type="InterPro" id="IPR006357">
    <property type="entry name" value="HAD-SF_hydro_IIA"/>
</dbReference>
<keyword evidence="6" id="KW-0479">Metal-binding</keyword>
<evidence type="ECO:0000256" key="10">
    <source>
        <dbReference type="ARBA" id="ARBA00039357"/>
    </source>
</evidence>